<dbReference type="EMBL" id="LKAM01000008">
    <property type="protein sequence ID" value="KUM47174.1"/>
    <property type="molecule type" value="Genomic_DNA"/>
</dbReference>
<proteinExistence type="predicted"/>
<keyword evidence="1" id="KW-0496">Mitochondrion</keyword>
<dbReference type="AlphaFoldDB" id="A0A101LXI3"/>
<name>A0A101LXI3_PICGL</name>
<gene>
    <name evidence="1" type="ORF">ABT39_MTgene6180</name>
</gene>
<evidence type="ECO:0000313" key="1">
    <source>
        <dbReference type="EMBL" id="KUM47174.1"/>
    </source>
</evidence>
<organism evidence="1">
    <name type="scientific">Picea glauca</name>
    <name type="common">White spruce</name>
    <name type="synonym">Pinus glauca</name>
    <dbReference type="NCBI Taxonomy" id="3330"/>
    <lineage>
        <taxon>Eukaryota</taxon>
        <taxon>Viridiplantae</taxon>
        <taxon>Streptophyta</taxon>
        <taxon>Embryophyta</taxon>
        <taxon>Tracheophyta</taxon>
        <taxon>Spermatophyta</taxon>
        <taxon>Pinopsida</taxon>
        <taxon>Pinidae</taxon>
        <taxon>Conifers I</taxon>
        <taxon>Pinales</taxon>
        <taxon>Pinaceae</taxon>
        <taxon>Picea</taxon>
    </lineage>
</organism>
<geneLocation type="mitochondrion" evidence="1"/>
<comment type="caution">
    <text evidence="1">The sequence shown here is derived from an EMBL/GenBank/DDBJ whole genome shotgun (WGS) entry which is preliminary data.</text>
</comment>
<sequence length="49" mass="6156">MRQMGHCQDKMLMGQMWHMRMKLQMRHRQLCKRLVNRWRVHWSTNGTTT</sequence>
<protein>
    <submittedName>
        <fullName evidence="1">Uncharacterized protein</fullName>
    </submittedName>
</protein>
<reference evidence="1" key="1">
    <citation type="journal article" date="2015" name="Genome Biol. Evol.">
        <title>Organellar Genomes of White Spruce (Picea glauca): Assembly and Annotation.</title>
        <authorList>
            <person name="Jackman S.D."/>
            <person name="Warren R.L."/>
            <person name="Gibb E.A."/>
            <person name="Vandervalk B.P."/>
            <person name="Mohamadi H."/>
            <person name="Chu J."/>
            <person name="Raymond A."/>
            <person name="Pleasance S."/>
            <person name="Coope R."/>
            <person name="Wildung M.R."/>
            <person name="Ritland C.E."/>
            <person name="Bousquet J."/>
            <person name="Jones S.J."/>
            <person name="Bohlmann J."/>
            <person name="Birol I."/>
        </authorList>
    </citation>
    <scope>NUCLEOTIDE SEQUENCE [LARGE SCALE GENOMIC DNA]</scope>
    <source>
        <tissue evidence="1">Flushing bud</tissue>
    </source>
</reference>
<accession>A0A101LXI3</accession>